<evidence type="ECO:0000313" key="3">
    <source>
        <dbReference type="Proteomes" id="UP000192356"/>
    </source>
</evidence>
<sequence length="99" mass="11537">MLKIKTKEFGKILKVNNLINTDLIIQSVDLNLDIPKSQKVFDNDELIKLIKTSNTDIMIYTISSFTVDNELYSAMKTLNLKGYNIYLYILEDNNPWFLD</sequence>
<dbReference type="VEuPathDB" id="MicrosporidiaDB:A0H76_2706"/>
<accession>A0A1X0QAP5</accession>
<proteinExistence type="predicted"/>
<dbReference type="EMBL" id="LTAI01000091">
    <property type="protein sequence ID" value="ORD99914.1"/>
    <property type="molecule type" value="Genomic_DNA"/>
</dbReference>
<evidence type="ECO:0000313" key="1">
    <source>
        <dbReference type="EMBL" id="ORD96860.1"/>
    </source>
</evidence>
<dbReference type="EMBL" id="LVKB01000057">
    <property type="protein sequence ID" value="ORD96860.1"/>
    <property type="molecule type" value="Genomic_DNA"/>
</dbReference>
<dbReference type="AlphaFoldDB" id="A0A1X0QAP5"/>
<evidence type="ECO:0000313" key="4">
    <source>
        <dbReference type="Proteomes" id="UP000192501"/>
    </source>
</evidence>
<dbReference type="Proteomes" id="UP000192501">
    <property type="component" value="Unassembled WGS sequence"/>
</dbReference>
<protein>
    <submittedName>
        <fullName evidence="1">Uncharacterized protein</fullName>
    </submittedName>
</protein>
<dbReference type="VEuPathDB" id="MicrosporidiaDB:HERIO_1232"/>
<comment type="caution">
    <text evidence="1">The sequence shown here is derived from an EMBL/GenBank/DDBJ whole genome shotgun (WGS) entry which is preliminary data.</text>
</comment>
<keyword evidence="3" id="KW-1185">Reference proteome</keyword>
<reference evidence="3 4" key="1">
    <citation type="journal article" date="2017" name="Environ. Microbiol.">
        <title>Decay of the glycolytic pathway and adaptation to intranuclear parasitism within Enterocytozoonidae microsporidia.</title>
        <authorList>
            <person name="Wiredu Boakye D."/>
            <person name="Jaroenlak P."/>
            <person name="Prachumwat A."/>
            <person name="Williams T.A."/>
            <person name="Bateman K.S."/>
            <person name="Itsathitphaisarn O."/>
            <person name="Sritunyalucksana K."/>
            <person name="Paszkiewicz K.H."/>
            <person name="Moore K.A."/>
            <person name="Stentiford G.D."/>
            <person name="Williams B.A."/>
        </authorList>
    </citation>
    <scope>NUCLEOTIDE SEQUENCE [LARGE SCALE GENOMIC DNA]</scope>
    <source>
        <strain evidence="2">Canceri</strain>
        <strain evidence="4">canceri</strain>
        <strain evidence="1 3">GB1</strain>
    </source>
</reference>
<organism evidence="1 3">
    <name type="scientific">Hepatospora eriocheir</name>
    <dbReference type="NCBI Taxonomy" id="1081669"/>
    <lineage>
        <taxon>Eukaryota</taxon>
        <taxon>Fungi</taxon>
        <taxon>Fungi incertae sedis</taxon>
        <taxon>Microsporidia</taxon>
        <taxon>Hepatosporidae</taxon>
        <taxon>Hepatospora</taxon>
    </lineage>
</organism>
<dbReference type="Proteomes" id="UP000192356">
    <property type="component" value="Unassembled WGS sequence"/>
</dbReference>
<gene>
    <name evidence="2" type="ORF">A0H76_2706</name>
    <name evidence="1" type="ORF">HERIO_1232</name>
</gene>
<dbReference type="OrthoDB" id="10534269at2759"/>
<evidence type="ECO:0000313" key="2">
    <source>
        <dbReference type="EMBL" id="ORD99914.1"/>
    </source>
</evidence>
<name>A0A1X0QAP5_9MICR</name>